<dbReference type="Proteomes" id="UP000026960">
    <property type="component" value="Chromosome 10"/>
</dbReference>
<dbReference type="PaxDb" id="65489-OBART10G07550.1"/>
<dbReference type="HOGENOM" id="CLU_1013303_0_0_1"/>
<sequence length="275" mass="28871">MFRFMSKNGGDGCGGGGGGGGVALEVTVLSAELLRLPPPSYYSLIPRLLRPYVTVSSACSMDVAAAASGEHSWHDTLVVPSSLRAVAAAAACRLIGGATPLGWCRIPAADVLDGLRPPRALLRLSYSLRYPRTSGPAHGVVHLAVRVLGDLVPPPRPPQHAPSWNGAPISARNRVLGERDRAAPALPFSETASPAGRSRTPDARSRHAPDVLSHTRSAGVALSLIRLAPAFPCRGTASLPRGRHAGPDFSHVPAPRDRASFRPCAPTPRYRRAPA</sequence>
<reference evidence="2" key="2">
    <citation type="submission" date="2015-03" db="UniProtKB">
        <authorList>
            <consortium name="EnsemblPlants"/>
        </authorList>
    </citation>
    <scope>IDENTIFICATION</scope>
</reference>
<evidence type="ECO:0000256" key="1">
    <source>
        <dbReference type="SAM" id="MobiDB-lite"/>
    </source>
</evidence>
<evidence type="ECO:0008006" key="4">
    <source>
        <dbReference type="Google" id="ProtNLM"/>
    </source>
</evidence>
<evidence type="ECO:0000313" key="2">
    <source>
        <dbReference type="EnsemblPlants" id="OBART10G07550.1"/>
    </source>
</evidence>
<protein>
    <recommendedName>
        <fullName evidence="4">C2 domain-containing protein</fullName>
    </recommendedName>
</protein>
<feature type="region of interest" description="Disordered" evidence="1">
    <location>
        <begin position="238"/>
        <end position="275"/>
    </location>
</feature>
<dbReference type="eggNOG" id="ENOG502S663">
    <property type="taxonomic scope" value="Eukaryota"/>
</dbReference>
<dbReference type="EnsemblPlants" id="OBART10G07550.1">
    <property type="protein sequence ID" value="OBART10G07550.1"/>
    <property type="gene ID" value="OBART10G07550"/>
</dbReference>
<proteinExistence type="predicted"/>
<name>A0A0D3HCV2_9ORYZ</name>
<accession>A0A0D3HCV2</accession>
<dbReference type="AlphaFoldDB" id="A0A0D3HCV2"/>
<feature type="region of interest" description="Disordered" evidence="1">
    <location>
        <begin position="184"/>
        <end position="213"/>
    </location>
</feature>
<keyword evidence="3" id="KW-1185">Reference proteome</keyword>
<feature type="compositionally biased region" description="Basic and acidic residues" evidence="1">
    <location>
        <begin position="199"/>
        <end position="209"/>
    </location>
</feature>
<dbReference type="Gramene" id="OBART10G07550.1">
    <property type="protein sequence ID" value="OBART10G07550.1"/>
    <property type="gene ID" value="OBART10G07550"/>
</dbReference>
<evidence type="ECO:0000313" key="3">
    <source>
        <dbReference type="Proteomes" id="UP000026960"/>
    </source>
</evidence>
<reference evidence="2" key="1">
    <citation type="journal article" date="2009" name="Rice">
        <title>De Novo Next Generation Sequencing of Plant Genomes.</title>
        <authorList>
            <person name="Rounsley S."/>
            <person name="Marri P.R."/>
            <person name="Yu Y."/>
            <person name="He R."/>
            <person name="Sisneros N."/>
            <person name="Goicoechea J.L."/>
            <person name="Lee S.J."/>
            <person name="Angelova A."/>
            <person name="Kudrna D."/>
            <person name="Luo M."/>
            <person name="Affourtit J."/>
            <person name="Desany B."/>
            <person name="Knight J."/>
            <person name="Niazi F."/>
            <person name="Egholm M."/>
            <person name="Wing R.A."/>
        </authorList>
    </citation>
    <scope>NUCLEOTIDE SEQUENCE [LARGE SCALE GENOMIC DNA]</scope>
    <source>
        <strain evidence="2">cv. IRGC 105608</strain>
    </source>
</reference>
<organism evidence="2">
    <name type="scientific">Oryza barthii</name>
    <dbReference type="NCBI Taxonomy" id="65489"/>
    <lineage>
        <taxon>Eukaryota</taxon>
        <taxon>Viridiplantae</taxon>
        <taxon>Streptophyta</taxon>
        <taxon>Embryophyta</taxon>
        <taxon>Tracheophyta</taxon>
        <taxon>Spermatophyta</taxon>
        <taxon>Magnoliopsida</taxon>
        <taxon>Liliopsida</taxon>
        <taxon>Poales</taxon>
        <taxon>Poaceae</taxon>
        <taxon>BOP clade</taxon>
        <taxon>Oryzoideae</taxon>
        <taxon>Oryzeae</taxon>
        <taxon>Oryzinae</taxon>
        <taxon>Oryza</taxon>
    </lineage>
</organism>